<proteinExistence type="predicted"/>
<dbReference type="EnsemblPlants" id="TuG1812G0500000664.01.T01">
    <property type="protein sequence ID" value="TuG1812G0500000664.01.T01.cds323835"/>
    <property type="gene ID" value="TuG1812G0500000664.01"/>
</dbReference>
<dbReference type="AlphaFoldDB" id="A0A8R7QBT7"/>
<reference evidence="2" key="1">
    <citation type="journal article" date="2013" name="Nature">
        <title>Draft genome of the wheat A-genome progenitor Triticum urartu.</title>
        <authorList>
            <person name="Ling H.Q."/>
            <person name="Zhao S."/>
            <person name="Liu D."/>
            <person name="Wang J."/>
            <person name="Sun H."/>
            <person name="Zhang C."/>
            <person name="Fan H."/>
            <person name="Li D."/>
            <person name="Dong L."/>
            <person name="Tao Y."/>
            <person name="Gao C."/>
            <person name="Wu H."/>
            <person name="Li Y."/>
            <person name="Cui Y."/>
            <person name="Guo X."/>
            <person name="Zheng S."/>
            <person name="Wang B."/>
            <person name="Yu K."/>
            <person name="Liang Q."/>
            <person name="Yang W."/>
            <person name="Lou X."/>
            <person name="Chen J."/>
            <person name="Feng M."/>
            <person name="Jian J."/>
            <person name="Zhang X."/>
            <person name="Luo G."/>
            <person name="Jiang Y."/>
            <person name="Liu J."/>
            <person name="Wang Z."/>
            <person name="Sha Y."/>
            <person name="Zhang B."/>
            <person name="Wu H."/>
            <person name="Tang D."/>
            <person name="Shen Q."/>
            <person name="Xue P."/>
            <person name="Zou S."/>
            <person name="Wang X."/>
            <person name="Liu X."/>
            <person name="Wang F."/>
            <person name="Yang Y."/>
            <person name="An X."/>
            <person name="Dong Z."/>
            <person name="Zhang K."/>
            <person name="Zhang X."/>
            <person name="Luo M.C."/>
            <person name="Dvorak J."/>
            <person name="Tong Y."/>
            <person name="Wang J."/>
            <person name="Yang H."/>
            <person name="Li Z."/>
            <person name="Wang D."/>
            <person name="Zhang A."/>
            <person name="Wang J."/>
        </authorList>
    </citation>
    <scope>NUCLEOTIDE SEQUENCE</scope>
    <source>
        <strain evidence="2">cv. G1812</strain>
    </source>
</reference>
<name>A0A8R7QBT7_TRIUA</name>
<protein>
    <submittedName>
        <fullName evidence="1">Uncharacterized protein</fullName>
    </submittedName>
</protein>
<reference evidence="1" key="3">
    <citation type="submission" date="2022-06" db="UniProtKB">
        <authorList>
            <consortium name="EnsemblPlants"/>
        </authorList>
    </citation>
    <scope>IDENTIFICATION</scope>
</reference>
<sequence length="45" mass="5195">MLGDKCTWIAMTSERCVVVTHANKKLQLIRQTCTHMHILVLKTKN</sequence>
<reference evidence="1" key="2">
    <citation type="submission" date="2018-03" db="EMBL/GenBank/DDBJ databases">
        <title>The Triticum urartu genome reveals the dynamic nature of wheat genome evolution.</title>
        <authorList>
            <person name="Ling H."/>
            <person name="Ma B."/>
            <person name="Shi X."/>
            <person name="Liu H."/>
            <person name="Dong L."/>
            <person name="Sun H."/>
            <person name="Cao Y."/>
            <person name="Gao Q."/>
            <person name="Zheng S."/>
            <person name="Li Y."/>
            <person name="Yu Y."/>
            <person name="Du H."/>
            <person name="Qi M."/>
            <person name="Li Y."/>
            <person name="Yu H."/>
            <person name="Cui Y."/>
            <person name="Wang N."/>
            <person name="Chen C."/>
            <person name="Wu H."/>
            <person name="Zhao Y."/>
            <person name="Zhang J."/>
            <person name="Li Y."/>
            <person name="Zhou W."/>
            <person name="Zhang B."/>
            <person name="Hu W."/>
            <person name="Eijk M."/>
            <person name="Tang J."/>
            <person name="Witsenboer H."/>
            <person name="Zhao S."/>
            <person name="Li Z."/>
            <person name="Zhang A."/>
            <person name="Wang D."/>
            <person name="Liang C."/>
        </authorList>
    </citation>
    <scope>NUCLEOTIDE SEQUENCE [LARGE SCALE GENOMIC DNA]</scope>
    <source>
        <strain evidence="1">cv. G1812</strain>
    </source>
</reference>
<dbReference type="Gramene" id="TuG1812G0500000664.01.T01">
    <property type="protein sequence ID" value="TuG1812G0500000664.01.T01.cds323835"/>
    <property type="gene ID" value="TuG1812G0500000664.01"/>
</dbReference>
<evidence type="ECO:0000313" key="1">
    <source>
        <dbReference type="EnsemblPlants" id="TuG1812G0500000664.01.T01.cds323835"/>
    </source>
</evidence>
<dbReference type="Proteomes" id="UP000015106">
    <property type="component" value="Chromosome 5"/>
</dbReference>
<organism evidence="1 2">
    <name type="scientific">Triticum urartu</name>
    <name type="common">Red wild einkorn</name>
    <name type="synonym">Crithodium urartu</name>
    <dbReference type="NCBI Taxonomy" id="4572"/>
    <lineage>
        <taxon>Eukaryota</taxon>
        <taxon>Viridiplantae</taxon>
        <taxon>Streptophyta</taxon>
        <taxon>Embryophyta</taxon>
        <taxon>Tracheophyta</taxon>
        <taxon>Spermatophyta</taxon>
        <taxon>Magnoliopsida</taxon>
        <taxon>Liliopsida</taxon>
        <taxon>Poales</taxon>
        <taxon>Poaceae</taxon>
        <taxon>BOP clade</taxon>
        <taxon>Pooideae</taxon>
        <taxon>Triticodae</taxon>
        <taxon>Triticeae</taxon>
        <taxon>Triticinae</taxon>
        <taxon>Triticum</taxon>
    </lineage>
</organism>
<evidence type="ECO:0000313" key="2">
    <source>
        <dbReference type="Proteomes" id="UP000015106"/>
    </source>
</evidence>
<keyword evidence="2" id="KW-1185">Reference proteome</keyword>
<accession>A0A8R7QBT7</accession>